<dbReference type="EMBL" id="JAWXYG010000012">
    <property type="protein sequence ID" value="KAK4257532.1"/>
    <property type="molecule type" value="Genomic_DNA"/>
</dbReference>
<name>A0AAE1ITY1_9FABA</name>
<reference evidence="1" key="1">
    <citation type="submission" date="2023-10" db="EMBL/GenBank/DDBJ databases">
        <title>Chromosome-level genome of the transformable northern wattle, Acacia crassicarpa.</title>
        <authorList>
            <person name="Massaro I."/>
            <person name="Sinha N.R."/>
            <person name="Poethig S."/>
            <person name="Leichty A.R."/>
        </authorList>
    </citation>
    <scope>NUCLEOTIDE SEQUENCE</scope>
    <source>
        <strain evidence="1">Acra3RX</strain>
        <tissue evidence="1">Leaf</tissue>
    </source>
</reference>
<protein>
    <submittedName>
        <fullName evidence="1">Uncharacterized protein</fullName>
    </submittedName>
</protein>
<sequence length="68" mass="7539">MMRGCAWFMMREMIRESESGNSSSITALRDGGRSSPIIVADGTEQPFLRDELSVLIESLVIECRLATS</sequence>
<comment type="caution">
    <text evidence="1">The sequence shown here is derived from an EMBL/GenBank/DDBJ whole genome shotgun (WGS) entry which is preliminary data.</text>
</comment>
<evidence type="ECO:0000313" key="2">
    <source>
        <dbReference type="Proteomes" id="UP001293593"/>
    </source>
</evidence>
<organism evidence="1 2">
    <name type="scientific">Acacia crassicarpa</name>
    <name type="common">northern wattle</name>
    <dbReference type="NCBI Taxonomy" id="499986"/>
    <lineage>
        <taxon>Eukaryota</taxon>
        <taxon>Viridiplantae</taxon>
        <taxon>Streptophyta</taxon>
        <taxon>Embryophyta</taxon>
        <taxon>Tracheophyta</taxon>
        <taxon>Spermatophyta</taxon>
        <taxon>Magnoliopsida</taxon>
        <taxon>eudicotyledons</taxon>
        <taxon>Gunneridae</taxon>
        <taxon>Pentapetalae</taxon>
        <taxon>rosids</taxon>
        <taxon>fabids</taxon>
        <taxon>Fabales</taxon>
        <taxon>Fabaceae</taxon>
        <taxon>Caesalpinioideae</taxon>
        <taxon>mimosoid clade</taxon>
        <taxon>Acacieae</taxon>
        <taxon>Acacia</taxon>
    </lineage>
</organism>
<gene>
    <name evidence="1" type="ORF">QN277_007106</name>
</gene>
<dbReference type="AlphaFoldDB" id="A0AAE1ITY1"/>
<keyword evidence="2" id="KW-1185">Reference proteome</keyword>
<accession>A0AAE1ITY1</accession>
<proteinExistence type="predicted"/>
<dbReference type="Proteomes" id="UP001293593">
    <property type="component" value="Unassembled WGS sequence"/>
</dbReference>
<evidence type="ECO:0000313" key="1">
    <source>
        <dbReference type="EMBL" id="KAK4257532.1"/>
    </source>
</evidence>